<evidence type="ECO:0000259" key="10">
    <source>
        <dbReference type="Pfam" id="PF04552"/>
    </source>
</evidence>
<dbReference type="Pfam" id="PF04552">
    <property type="entry name" value="Sigma54_DBD"/>
    <property type="match status" value="1"/>
</dbReference>
<dbReference type="Gene3D" id="1.10.10.60">
    <property type="entry name" value="Homeodomain-like"/>
    <property type="match status" value="1"/>
</dbReference>
<dbReference type="InterPro" id="IPR007046">
    <property type="entry name" value="RNA_pol_sigma_54_core-bd"/>
</dbReference>
<keyword evidence="3" id="KW-0808">Transferase</keyword>
<evidence type="ECO:0000313" key="12">
    <source>
        <dbReference type="EMBL" id="OAM87357.1"/>
    </source>
</evidence>
<dbReference type="GO" id="GO:0003677">
    <property type="term" value="F:DNA binding"/>
    <property type="evidence" value="ECO:0007669"/>
    <property type="project" value="UniProtKB-KW"/>
</dbReference>
<dbReference type="PRINTS" id="PR00045">
    <property type="entry name" value="SIGMA54FCT"/>
</dbReference>
<dbReference type="AlphaFoldDB" id="A0A178IDX5"/>
<comment type="similarity">
    <text evidence="1">Belongs to the sigma-54 factor family.</text>
</comment>
<keyword evidence="4" id="KW-0548">Nucleotidyltransferase</keyword>
<dbReference type="PIRSF" id="PIRSF000774">
    <property type="entry name" value="RpoN"/>
    <property type="match status" value="1"/>
</dbReference>
<dbReference type="PANTHER" id="PTHR32248:SF4">
    <property type="entry name" value="RNA POLYMERASE SIGMA-54 FACTOR"/>
    <property type="match status" value="1"/>
</dbReference>
<dbReference type="RefSeq" id="WP_068772729.1">
    <property type="nucleotide sequence ID" value="NZ_CP109796.1"/>
</dbReference>
<dbReference type="PROSITE" id="PS00718">
    <property type="entry name" value="SIGMA54_2"/>
    <property type="match status" value="1"/>
</dbReference>
<gene>
    <name evidence="12" type="ORF">AW736_23410</name>
</gene>
<evidence type="ECO:0000256" key="2">
    <source>
        <dbReference type="ARBA" id="ARBA00022478"/>
    </source>
</evidence>
<dbReference type="PANTHER" id="PTHR32248">
    <property type="entry name" value="RNA POLYMERASE SIGMA-54 FACTOR"/>
    <property type="match status" value="1"/>
</dbReference>
<dbReference type="InterPro" id="IPR000394">
    <property type="entry name" value="RNA_pol_sigma_54"/>
</dbReference>
<protein>
    <submittedName>
        <fullName evidence="12">RNA polymerase sigma-54 factor</fullName>
    </submittedName>
</protein>
<keyword evidence="7" id="KW-0238">DNA-binding</keyword>
<dbReference type="GO" id="GO:0016779">
    <property type="term" value="F:nucleotidyltransferase activity"/>
    <property type="evidence" value="ECO:0007669"/>
    <property type="project" value="UniProtKB-KW"/>
</dbReference>
<dbReference type="GO" id="GO:0016987">
    <property type="term" value="F:sigma factor activity"/>
    <property type="evidence" value="ECO:0007669"/>
    <property type="project" value="UniProtKB-KW"/>
</dbReference>
<evidence type="ECO:0000256" key="1">
    <source>
        <dbReference type="ARBA" id="ARBA00008798"/>
    </source>
</evidence>
<dbReference type="Proteomes" id="UP000078486">
    <property type="component" value="Unassembled WGS sequence"/>
</dbReference>
<feature type="region of interest" description="Disordered" evidence="9">
    <location>
        <begin position="67"/>
        <end position="95"/>
    </location>
</feature>
<sequence length="495" mass="55177">MSGPSFNQDLRQRQTQSLVLAPQLRQSLKILQVAALDLRSVIQEELQNNPALEELPMEDLNIDRAAAESAGASGSDDGDNPAPSDATDTREEMDFSKEFEILTKLDEDWRDYMANAGGNQPHTTEDAERRQHFFDSLVSETSLQEHLAGQADLADLAPGAREAMNYLIGSIDDRGFLTQTPNDIALQSQLPLDAVQQAHALLKTFEPAGIGCQSLAECLLLQLAAKGRDGSLAAAIVREHFELLARRRIPDLARKLGATMEDVQAAVGEIGALDPAPGRRFAEDSNRVVVPDVTVAKDGDEWIVTLNNDYIPRLRISNTYREMIAKGSLNKTEREYLRERIRSGKFLINSIEQRQQTIERITREILKVQRDFFEEGVSRLKPLTMTQIADAVGVHETTVSRAIANKYIKTPHGVFEFKYFFTPGYQSEGGASVSNTSVKEMINELISTEDRAKPLSDQDLVVKLQEKGINIARRTVAKYREELGLLPSNLRREYA</sequence>
<organism evidence="12 13">
    <name type="scientific">Termitidicoccus mucosus</name>
    <dbReference type="NCBI Taxonomy" id="1184151"/>
    <lineage>
        <taxon>Bacteria</taxon>
        <taxon>Pseudomonadati</taxon>
        <taxon>Verrucomicrobiota</taxon>
        <taxon>Opitutia</taxon>
        <taxon>Opitutales</taxon>
        <taxon>Opitutaceae</taxon>
        <taxon>Termitidicoccus</taxon>
    </lineage>
</organism>
<evidence type="ECO:0000313" key="13">
    <source>
        <dbReference type="Proteomes" id="UP000078486"/>
    </source>
</evidence>
<feature type="domain" description="RNA polymerase sigma factor 54 DNA-binding" evidence="10">
    <location>
        <begin position="335"/>
        <end position="492"/>
    </location>
</feature>
<accession>A0A178IDX5</accession>
<comment type="caution">
    <text evidence="12">The sequence shown here is derived from an EMBL/GenBank/DDBJ whole genome shotgun (WGS) entry which is preliminary data.</text>
</comment>
<dbReference type="NCBIfam" id="NF009118">
    <property type="entry name" value="PRK12469.1"/>
    <property type="match status" value="1"/>
</dbReference>
<dbReference type="GO" id="GO:0000428">
    <property type="term" value="C:DNA-directed RNA polymerase complex"/>
    <property type="evidence" value="ECO:0007669"/>
    <property type="project" value="UniProtKB-KW"/>
</dbReference>
<reference evidence="12 13" key="1">
    <citation type="submission" date="2016-01" db="EMBL/GenBank/DDBJ databases">
        <title>High potential of lignocellulose degradation of a new Verrucomicrobia species.</title>
        <authorList>
            <person name="Wang Y."/>
            <person name="Shi Y."/>
            <person name="Qiu Z."/>
            <person name="Liu S."/>
            <person name="Yang H."/>
        </authorList>
    </citation>
    <scope>NUCLEOTIDE SEQUENCE [LARGE SCALE GENOMIC DNA]</scope>
    <source>
        <strain evidence="12 13">TSB47</strain>
    </source>
</reference>
<dbReference type="InterPro" id="IPR038709">
    <property type="entry name" value="RpoN_core-bd_sf"/>
</dbReference>
<keyword evidence="2" id="KW-0240">DNA-directed RNA polymerase</keyword>
<keyword evidence="5" id="KW-0805">Transcription regulation</keyword>
<dbReference type="Pfam" id="PF04963">
    <property type="entry name" value="Sigma54_CBD"/>
    <property type="match status" value="1"/>
</dbReference>
<dbReference type="GO" id="GO:0001216">
    <property type="term" value="F:DNA-binding transcription activator activity"/>
    <property type="evidence" value="ECO:0007669"/>
    <property type="project" value="InterPro"/>
</dbReference>
<name>A0A178IDX5_9BACT</name>
<dbReference type="InterPro" id="IPR007634">
    <property type="entry name" value="RNA_pol_sigma_54_DNA-bd"/>
</dbReference>
<proteinExistence type="inferred from homology"/>
<evidence type="ECO:0000256" key="6">
    <source>
        <dbReference type="ARBA" id="ARBA00023082"/>
    </source>
</evidence>
<dbReference type="Pfam" id="PF00309">
    <property type="entry name" value="Sigma54_AID"/>
    <property type="match status" value="1"/>
</dbReference>
<evidence type="ECO:0000256" key="5">
    <source>
        <dbReference type="ARBA" id="ARBA00023015"/>
    </source>
</evidence>
<evidence type="ECO:0000256" key="9">
    <source>
        <dbReference type="SAM" id="MobiDB-lite"/>
    </source>
</evidence>
<dbReference type="GO" id="GO:0006352">
    <property type="term" value="P:DNA-templated transcription initiation"/>
    <property type="evidence" value="ECO:0007669"/>
    <property type="project" value="InterPro"/>
</dbReference>
<dbReference type="NCBIfam" id="TIGR02395">
    <property type="entry name" value="rpoN_sigma"/>
    <property type="match status" value="1"/>
</dbReference>
<dbReference type="OrthoDB" id="9814402at2"/>
<dbReference type="Gene3D" id="1.10.10.1330">
    <property type="entry name" value="RNA polymerase sigma-54 factor, core-binding domain"/>
    <property type="match status" value="1"/>
</dbReference>
<dbReference type="STRING" id="1184151.AW736_23410"/>
<keyword evidence="6" id="KW-0731">Sigma factor</keyword>
<dbReference type="PROSITE" id="PS50044">
    <property type="entry name" value="SIGMA54_3"/>
    <property type="match status" value="1"/>
</dbReference>
<feature type="domain" description="RNA polymerase sigma factor 54 core-binding" evidence="11">
    <location>
        <begin position="137"/>
        <end position="320"/>
    </location>
</feature>
<evidence type="ECO:0000256" key="3">
    <source>
        <dbReference type="ARBA" id="ARBA00022679"/>
    </source>
</evidence>
<keyword evidence="13" id="KW-1185">Reference proteome</keyword>
<evidence type="ECO:0000256" key="8">
    <source>
        <dbReference type="ARBA" id="ARBA00023163"/>
    </source>
</evidence>
<evidence type="ECO:0000256" key="7">
    <source>
        <dbReference type="ARBA" id="ARBA00023125"/>
    </source>
</evidence>
<evidence type="ECO:0000256" key="4">
    <source>
        <dbReference type="ARBA" id="ARBA00022695"/>
    </source>
</evidence>
<evidence type="ECO:0000259" key="11">
    <source>
        <dbReference type="Pfam" id="PF04963"/>
    </source>
</evidence>
<keyword evidence="8" id="KW-0804">Transcription</keyword>
<dbReference type="EMBL" id="LRRQ01000174">
    <property type="protein sequence ID" value="OAM87357.1"/>
    <property type="molecule type" value="Genomic_DNA"/>
</dbReference>